<accession>B0CF29</accession>
<name>B0CF29_ACAM1</name>
<dbReference type="InterPro" id="IPR047655">
    <property type="entry name" value="Transpos_IS630-like"/>
</dbReference>
<organism evidence="2 3">
    <name type="scientific">Acaryochloris marina (strain MBIC 11017)</name>
    <dbReference type="NCBI Taxonomy" id="329726"/>
    <lineage>
        <taxon>Bacteria</taxon>
        <taxon>Bacillati</taxon>
        <taxon>Cyanobacteriota</taxon>
        <taxon>Cyanophyceae</taxon>
        <taxon>Acaryochloridales</taxon>
        <taxon>Acaryochloridaceae</taxon>
        <taxon>Acaryochloris</taxon>
    </lineage>
</organism>
<dbReference type="AlphaFoldDB" id="B0CF29"/>
<evidence type="ECO:0000313" key="2">
    <source>
        <dbReference type="EMBL" id="ABW30545.1"/>
    </source>
</evidence>
<dbReference type="KEGG" id="amr:AM1_5594"/>
<dbReference type="Gene3D" id="3.30.420.10">
    <property type="entry name" value="Ribonuclease H-like superfamily/Ribonuclease H"/>
    <property type="match status" value="1"/>
</dbReference>
<dbReference type="HOGENOM" id="CLU_056788_6_0_3"/>
<evidence type="ECO:0000313" key="3">
    <source>
        <dbReference type="Proteomes" id="UP000000268"/>
    </source>
</evidence>
<dbReference type="GO" id="GO:0003676">
    <property type="term" value="F:nucleic acid binding"/>
    <property type="evidence" value="ECO:0007669"/>
    <property type="project" value="InterPro"/>
</dbReference>
<dbReference type="NCBIfam" id="NF033545">
    <property type="entry name" value="transpos_IS630"/>
    <property type="match status" value="1"/>
</dbReference>
<dbReference type="STRING" id="329726.AM1_5594"/>
<gene>
    <name evidence="2" type="ordered locus">AM1_5594</name>
</gene>
<sequence length="148" mass="17027">MGQRPIAEVDHRYEWTYLYGFVHPATGDTEWFILPRVNGEWFNQALQSFAQQVGAGKHKQILLVLDGAGWHTCKNRVVPPGIHLKILPPYSPELQPAERLWRLADEPLANQCFETLDDLEDVLEQRCRTLMTMQSDIKALTILYKPAL</sequence>
<dbReference type="InterPro" id="IPR038717">
    <property type="entry name" value="Tc1-like_DDE_dom"/>
</dbReference>
<keyword evidence="3" id="KW-1185">Reference proteome</keyword>
<proteinExistence type="predicted"/>
<dbReference type="Proteomes" id="UP000000268">
    <property type="component" value="Chromosome"/>
</dbReference>
<dbReference type="EMBL" id="CP000828">
    <property type="protein sequence ID" value="ABW30545.1"/>
    <property type="molecule type" value="Genomic_DNA"/>
</dbReference>
<protein>
    <submittedName>
        <fullName evidence="2">Transposase, putative</fullName>
    </submittedName>
</protein>
<reference evidence="2 3" key="1">
    <citation type="journal article" date="2008" name="Proc. Natl. Acad. Sci. U.S.A.">
        <title>Niche adaptation and genome expansion in the chlorophyll d-producing cyanobacterium Acaryochloris marina.</title>
        <authorList>
            <person name="Swingley W.D."/>
            <person name="Chen M."/>
            <person name="Cheung P.C."/>
            <person name="Conrad A.L."/>
            <person name="Dejesa L.C."/>
            <person name="Hao J."/>
            <person name="Honchak B.M."/>
            <person name="Karbach L.E."/>
            <person name="Kurdoglu A."/>
            <person name="Lahiri S."/>
            <person name="Mastrian S.D."/>
            <person name="Miyashita H."/>
            <person name="Page L."/>
            <person name="Ramakrishna P."/>
            <person name="Satoh S."/>
            <person name="Sattley W.M."/>
            <person name="Shimada Y."/>
            <person name="Taylor H.L."/>
            <person name="Tomo T."/>
            <person name="Tsuchiya T."/>
            <person name="Wang Z.T."/>
            <person name="Raymond J."/>
            <person name="Mimuro M."/>
            <person name="Blankenship R.E."/>
            <person name="Touchman J.W."/>
        </authorList>
    </citation>
    <scope>NUCLEOTIDE SEQUENCE [LARGE SCALE GENOMIC DNA]</scope>
    <source>
        <strain evidence="3">MBIC 11017</strain>
    </source>
</reference>
<dbReference type="InterPro" id="IPR036397">
    <property type="entry name" value="RNaseH_sf"/>
</dbReference>
<dbReference type="eggNOG" id="COG3335">
    <property type="taxonomic scope" value="Bacteria"/>
</dbReference>
<evidence type="ECO:0000259" key="1">
    <source>
        <dbReference type="Pfam" id="PF13358"/>
    </source>
</evidence>
<feature type="domain" description="Tc1-like transposase DDE" evidence="1">
    <location>
        <begin position="2"/>
        <end position="119"/>
    </location>
</feature>
<dbReference type="Pfam" id="PF13358">
    <property type="entry name" value="DDE_3"/>
    <property type="match status" value="1"/>
</dbReference>